<feature type="domain" description="Zn(2)-C6 fungal-type" evidence="7">
    <location>
        <begin position="15"/>
        <end position="45"/>
    </location>
</feature>
<name>A0AAN6N5T3_9PEZI</name>
<sequence length="399" mass="43047">MAAKRADCAPKLRSTCDRCAMLKVRCGKQKPRCERCEAANAPCAYGPSSSSTDIWGPTALAATQSAPQELLGQAPFDFSAPMEFQNPLTGLEWDELMPSADGADLGGWYARFMDVDRDGKDSEEAVTDEGVGFTMPLDGSSSSAHHQPLGSCRANPSPTPTPSNNSPDRSQDGASANCQCSSLAFTVLQDMYHAEFRCRLTTTASDDGSNSSNSSNSGAITPATGGTSANTCSLPRSDEIVKMNRVAVQHMEQLLSCDCAACARDPTLLFLMTALSSKLLAWYRAVFTVVTRQSQSVLDPELSGMDDGDLLDVGFVTPIQVGEFRLDFDSEQRMKSQFLLCEVQRLGQVLDLFGARATSRMQHDDLAKASRKLPISAVYQFLTASLNQLTTAMKEYCVS</sequence>
<dbReference type="Pfam" id="PF08493">
    <property type="entry name" value="AflR"/>
    <property type="match status" value="1"/>
</dbReference>
<evidence type="ECO:0000313" key="9">
    <source>
        <dbReference type="Proteomes" id="UP001303473"/>
    </source>
</evidence>
<dbReference type="AlphaFoldDB" id="A0AAN6N5T3"/>
<dbReference type="Proteomes" id="UP001303473">
    <property type="component" value="Unassembled WGS sequence"/>
</dbReference>
<dbReference type="CDD" id="cd00067">
    <property type="entry name" value="GAL4"/>
    <property type="match status" value="1"/>
</dbReference>
<evidence type="ECO:0000259" key="7">
    <source>
        <dbReference type="PROSITE" id="PS50048"/>
    </source>
</evidence>
<comment type="caution">
    <text evidence="8">The sequence shown here is derived from an EMBL/GenBank/DDBJ whole genome shotgun (WGS) entry which is preliminary data.</text>
</comment>
<accession>A0AAN6N5T3</accession>
<reference evidence="9" key="1">
    <citation type="journal article" date="2023" name="Mol. Phylogenet. Evol.">
        <title>Genome-scale phylogeny and comparative genomics of the fungal order Sordariales.</title>
        <authorList>
            <person name="Hensen N."/>
            <person name="Bonometti L."/>
            <person name="Westerberg I."/>
            <person name="Brannstrom I.O."/>
            <person name="Guillou S."/>
            <person name="Cros-Aarteil S."/>
            <person name="Calhoun S."/>
            <person name="Haridas S."/>
            <person name="Kuo A."/>
            <person name="Mondo S."/>
            <person name="Pangilinan J."/>
            <person name="Riley R."/>
            <person name="LaButti K."/>
            <person name="Andreopoulos B."/>
            <person name="Lipzen A."/>
            <person name="Chen C."/>
            <person name="Yan M."/>
            <person name="Daum C."/>
            <person name="Ng V."/>
            <person name="Clum A."/>
            <person name="Steindorff A."/>
            <person name="Ohm R.A."/>
            <person name="Martin F."/>
            <person name="Silar P."/>
            <person name="Natvig D.O."/>
            <person name="Lalanne C."/>
            <person name="Gautier V."/>
            <person name="Ament-Velasquez S.L."/>
            <person name="Kruys A."/>
            <person name="Hutchinson M.I."/>
            <person name="Powell A.J."/>
            <person name="Barry K."/>
            <person name="Miller A.N."/>
            <person name="Grigoriev I.V."/>
            <person name="Debuchy R."/>
            <person name="Gladieux P."/>
            <person name="Hiltunen Thoren M."/>
            <person name="Johannesson H."/>
        </authorList>
    </citation>
    <scope>NUCLEOTIDE SEQUENCE [LARGE SCALE GENOMIC DNA]</scope>
    <source>
        <strain evidence="9">CBS 340.73</strain>
    </source>
</reference>
<dbReference type="GO" id="GO:0000981">
    <property type="term" value="F:DNA-binding transcription factor activity, RNA polymerase II-specific"/>
    <property type="evidence" value="ECO:0007669"/>
    <property type="project" value="InterPro"/>
</dbReference>
<keyword evidence="3" id="KW-0238">DNA-binding</keyword>
<dbReference type="InterPro" id="IPR001138">
    <property type="entry name" value="Zn2Cys6_DnaBD"/>
</dbReference>
<dbReference type="InterPro" id="IPR036864">
    <property type="entry name" value="Zn2-C6_fun-type_DNA-bd_sf"/>
</dbReference>
<protein>
    <recommendedName>
        <fullName evidence="7">Zn(2)-C6 fungal-type domain-containing protein</fullName>
    </recommendedName>
</protein>
<evidence type="ECO:0000256" key="5">
    <source>
        <dbReference type="ARBA" id="ARBA00023242"/>
    </source>
</evidence>
<dbReference type="Gene3D" id="4.10.240.10">
    <property type="entry name" value="Zn(2)-C6 fungal-type DNA-binding domain"/>
    <property type="match status" value="1"/>
</dbReference>
<evidence type="ECO:0000256" key="3">
    <source>
        <dbReference type="ARBA" id="ARBA00023125"/>
    </source>
</evidence>
<organism evidence="8 9">
    <name type="scientific">Diplogelasinospora grovesii</name>
    <dbReference type="NCBI Taxonomy" id="303347"/>
    <lineage>
        <taxon>Eukaryota</taxon>
        <taxon>Fungi</taxon>
        <taxon>Dikarya</taxon>
        <taxon>Ascomycota</taxon>
        <taxon>Pezizomycotina</taxon>
        <taxon>Sordariomycetes</taxon>
        <taxon>Sordariomycetidae</taxon>
        <taxon>Sordariales</taxon>
        <taxon>Diplogelasinosporaceae</taxon>
        <taxon>Diplogelasinospora</taxon>
    </lineage>
</organism>
<dbReference type="GO" id="GO:0045122">
    <property type="term" value="P:aflatoxin biosynthetic process"/>
    <property type="evidence" value="ECO:0007669"/>
    <property type="project" value="InterPro"/>
</dbReference>
<dbReference type="PROSITE" id="PS00463">
    <property type="entry name" value="ZN2_CY6_FUNGAL_1"/>
    <property type="match status" value="1"/>
</dbReference>
<evidence type="ECO:0000313" key="8">
    <source>
        <dbReference type="EMBL" id="KAK3938758.1"/>
    </source>
</evidence>
<keyword evidence="5" id="KW-0539">Nucleus</keyword>
<dbReference type="Pfam" id="PF00172">
    <property type="entry name" value="Zn_clus"/>
    <property type="match status" value="1"/>
</dbReference>
<dbReference type="EMBL" id="MU853823">
    <property type="protein sequence ID" value="KAK3938758.1"/>
    <property type="molecule type" value="Genomic_DNA"/>
</dbReference>
<evidence type="ECO:0000256" key="4">
    <source>
        <dbReference type="ARBA" id="ARBA00023163"/>
    </source>
</evidence>
<evidence type="ECO:0000256" key="6">
    <source>
        <dbReference type="SAM" id="MobiDB-lite"/>
    </source>
</evidence>
<feature type="region of interest" description="Disordered" evidence="6">
    <location>
        <begin position="203"/>
        <end position="234"/>
    </location>
</feature>
<feature type="compositionally biased region" description="Low complexity" evidence="6">
    <location>
        <begin position="205"/>
        <end position="218"/>
    </location>
</feature>
<dbReference type="SMART" id="SM00066">
    <property type="entry name" value="GAL4"/>
    <property type="match status" value="1"/>
</dbReference>
<gene>
    <name evidence="8" type="ORF">QBC46DRAFT_317219</name>
</gene>
<keyword evidence="1" id="KW-0479">Metal-binding</keyword>
<dbReference type="SUPFAM" id="SSF57701">
    <property type="entry name" value="Zn2/Cys6 DNA-binding domain"/>
    <property type="match status" value="1"/>
</dbReference>
<keyword evidence="2" id="KW-0805">Transcription regulation</keyword>
<proteinExistence type="predicted"/>
<evidence type="ECO:0000256" key="1">
    <source>
        <dbReference type="ARBA" id="ARBA00022723"/>
    </source>
</evidence>
<feature type="region of interest" description="Disordered" evidence="6">
    <location>
        <begin position="131"/>
        <end position="173"/>
    </location>
</feature>
<dbReference type="PRINTS" id="PR00755">
    <property type="entry name" value="AFLATOXINBRP"/>
</dbReference>
<dbReference type="GO" id="GO:0003677">
    <property type="term" value="F:DNA binding"/>
    <property type="evidence" value="ECO:0007669"/>
    <property type="project" value="UniProtKB-KW"/>
</dbReference>
<feature type="compositionally biased region" description="Polar residues" evidence="6">
    <location>
        <begin position="224"/>
        <end position="234"/>
    </location>
</feature>
<evidence type="ECO:0000256" key="2">
    <source>
        <dbReference type="ARBA" id="ARBA00023015"/>
    </source>
</evidence>
<dbReference type="InterPro" id="IPR013700">
    <property type="entry name" value="AflR"/>
</dbReference>
<keyword evidence="9" id="KW-1185">Reference proteome</keyword>
<dbReference type="GO" id="GO:0005634">
    <property type="term" value="C:nucleus"/>
    <property type="evidence" value="ECO:0007669"/>
    <property type="project" value="InterPro"/>
</dbReference>
<keyword evidence="4" id="KW-0804">Transcription</keyword>
<dbReference type="PROSITE" id="PS50048">
    <property type="entry name" value="ZN2_CY6_FUNGAL_2"/>
    <property type="match status" value="1"/>
</dbReference>
<dbReference type="GO" id="GO:0008270">
    <property type="term" value="F:zinc ion binding"/>
    <property type="evidence" value="ECO:0007669"/>
    <property type="project" value="InterPro"/>
</dbReference>